<reference evidence="3 4" key="1">
    <citation type="submission" date="2017-11" db="EMBL/GenBank/DDBJ databases">
        <title>Draft Genome Sequence of Sporolactobacillus inulinus NBRC 111894 Isolated from Koso, a Japanese Sugar-Vegetable Fermented Beverage.</title>
        <authorList>
            <person name="Chiou T.Y."/>
            <person name="Oshima K."/>
            <person name="Suda W."/>
            <person name="Hattori M."/>
            <person name="Takahashi T."/>
        </authorList>
    </citation>
    <scope>NUCLEOTIDE SEQUENCE [LARGE SCALE GENOMIC DNA]</scope>
    <source>
        <strain evidence="3 4">NBRC111894</strain>
    </source>
</reference>
<evidence type="ECO:0000313" key="3">
    <source>
        <dbReference type="EMBL" id="GAY74597.1"/>
    </source>
</evidence>
<dbReference type="Pfam" id="PF04760">
    <property type="entry name" value="IF2_N"/>
    <property type="match status" value="1"/>
</dbReference>
<feature type="region of interest" description="Disordered" evidence="1">
    <location>
        <begin position="54"/>
        <end position="125"/>
    </location>
</feature>
<sequence>MSKMRVYEYAKEHHVSSKVIIAKLGEIGIQVKSHMSIIADNAMSQLDRKMNGHAGASAQNITNKSKAEGKVNQTNTKEKKPNQTTSHVKNKPVNSRSNGNRSGEGSNRRSSGRNQNANNNNNNERNRLAATAEPAAAETSEGIVIIAEEARSKPTAKILRSSFRKKSHYPAL</sequence>
<keyword evidence="3" id="KW-0648">Protein biosynthesis</keyword>
<comment type="caution">
    <text evidence="3">The sequence shown here is derived from an EMBL/GenBank/DDBJ whole genome shotgun (WGS) entry which is preliminary data.</text>
</comment>
<dbReference type="AlphaFoldDB" id="A0A4Y1Z6D0"/>
<dbReference type="GO" id="GO:0003743">
    <property type="term" value="F:translation initiation factor activity"/>
    <property type="evidence" value="ECO:0007669"/>
    <property type="project" value="UniProtKB-KW"/>
</dbReference>
<dbReference type="EMBL" id="BEXB01000001">
    <property type="protein sequence ID" value="GAY74597.1"/>
    <property type="molecule type" value="Genomic_DNA"/>
</dbReference>
<accession>A0A4Y1Z6D0</accession>
<evidence type="ECO:0000313" key="4">
    <source>
        <dbReference type="Proteomes" id="UP000319716"/>
    </source>
</evidence>
<keyword evidence="3" id="KW-0396">Initiation factor</keyword>
<evidence type="ECO:0000256" key="1">
    <source>
        <dbReference type="SAM" id="MobiDB-lite"/>
    </source>
</evidence>
<dbReference type="Proteomes" id="UP000319716">
    <property type="component" value="Unassembled WGS sequence"/>
</dbReference>
<feature type="domain" description="Translation initiation factor IF-2 N-terminal" evidence="2">
    <location>
        <begin position="1"/>
        <end position="51"/>
    </location>
</feature>
<dbReference type="Gene3D" id="1.10.10.2480">
    <property type="match status" value="1"/>
</dbReference>
<proteinExistence type="predicted"/>
<feature type="compositionally biased region" description="Low complexity" evidence="1">
    <location>
        <begin position="94"/>
        <end position="125"/>
    </location>
</feature>
<evidence type="ECO:0000259" key="2">
    <source>
        <dbReference type="Pfam" id="PF04760"/>
    </source>
</evidence>
<name>A0A4Y1Z6D0_9BACL</name>
<organism evidence="3 4">
    <name type="scientific">Sporolactobacillus inulinus</name>
    <dbReference type="NCBI Taxonomy" id="2078"/>
    <lineage>
        <taxon>Bacteria</taxon>
        <taxon>Bacillati</taxon>
        <taxon>Bacillota</taxon>
        <taxon>Bacilli</taxon>
        <taxon>Bacillales</taxon>
        <taxon>Sporolactobacillaceae</taxon>
        <taxon>Sporolactobacillus</taxon>
    </lineage>
</organism>
<dbReference type="InterPro" id="IPR006847">
    <property type="entry name" value="IF2_N"/>
</dbReference>
<gene>
    <name evidence="3" type="ORF">NBRC111894_151</name>
</gene>
<protein>
    <submittedName>
        <fullName evidence="3">Translation initiation factor 2</fullName>
    </submittedName>
</protein>